<dbReference type="HOGENOM" id="CLU_813649_0_0_6"/>
<protein>
    <recommendedName>
        <fullName evidence="3">ApeA N-terminal domain-containing protein</fullName>
    </recommendedName>
</protein>
<dbReference type="RefSeq" id="WP_011263490.1">
    <property type="nucleotide sequence ID" value="NC_006841.2"/>
</dbReference>
<reference evidence="1 2" key="1">
    <citation type="journal article" date="2005" name="Proc. Natl. Acad. Sci. U.S.A.">
        <title>Complete genome sequence of Vibrio fischeri: a symbiotic bacterium with pathogenic congeners.</title>
        <authorList>
            <person name="Ruby E.G."/>
            <person name="Urbanowski M."/>
            <person name="Campbell J."/>
            <person name="Dunn A."/>
            <person name="Faini M."/>
            <person name="Gunsalus R."/>
            <person name="Lostroh P."/>
            <person name="Lupp C."/>
            <person name="McCann J."/>
            <person name="Millikan D."/>
            <person name="Schaefer A."/>
            <person name="Stabb E."/>
            <person name="Stevens A."/>
            <person name="Visick K."/>
            <person name="Whistler C."/>
            <person name="Greenberg E.P."/>
        </authorList>
    </citation>
    <scope>NUCLEOTIDE SEQUENCE [LARGE SCALE GENOMIC DNA]</scope>
    <source>
        <strain evidence="2">ATCC 700601 / ES114</strain>
    </source>
</reference>
<sequence length="341" mass="39799">MNYVSGEGYEVGETLFSTDIKLSPCSDFKNFTIFRAYCRKFNEIDIKQIKIDDDDCGFLIPSFSLLSQDHDYSSKGNFQVFSDAIIKWHLSNLDTENLKSEVPLDSFFNENLGFIAISNRNYSNSKDKERKIFFELINAGIYVDILHKSPSFYTENPLFPNKNLPSTKRITFKTTSNKAILDEFICDIFNSIIFNETDHFLQFFYLYQVVETLIEFVMSQEYSKVMTKINDLGGGVSTQQLKKLVETLNESVQERKRINKLCNEYTDTYNDSFNIQQSLFDFIKQNLNSDFEVNNDIGSCIYEIRNKSFHEFRTLRNATKLSSITPHVFDYILHLITSYKH</sequence>
<name>Q5DZS4_ALIF1</name>
<evidence type="ECO:0008006" key="3">
    <source>
        <dbReference type="Google" id="ProtNLM"/>
    </source>
</evidence>
<keyword evidence="2" id="KW-1185">Reference proteome</keyword>
<dbReference type="AlphaFoldDB" id="Q5DZS4"/>
<evidence type="ECO:0000313" key="2">
    <source>
        <dbReference type="Proteomes" id="UP000000537"/>
    </source>
</evidence>
<dbReference type="PATRIC" id="fig|312309.11.peg.3255"/>
<dbReference type="EnsemblBacteria" id="AAW87722">
    <property type="protein sequence ID" value="AAW87722"/>
    <property type="gene ID" value="VF_A0652"/>
</dbReference>
<evidence type="ECO:0000313" key="1">
    <source>
        <dbReference type="EMBL" id="AAW87722.1"/>
    </source>
</evidence>
<gene>
    <name evidence="1" type="ordered locus">VF_A0652</name>
</gene>
<reference evidence="1 2" key="2">
    <citation type="journal article" date="2008" name="BMC Genomics">
        <title>Comparative genomics-based investigation of resequencing targets in Vibrio fischeri: focus on point miscalls and artefactual expansions.</title>
        <authorList>
            <person name="Mandel M.J."/>
            <person name="Stabb E.V."/>
            <person name="Ruby E.G."/>
        </authorList>
    </citation>
    <scope>NUCLEOTIDE SEQUENCE [LARGE SCALE GENOMIC DNA]</scope>
    <source>
        <strain evidence="2">ATCC 700601 / ES114</strain>
    </source>
</reference>
<proteinExistence type="predicted"/>
<dbReference type="KEGG" id="vfi:VF_A0652"/>
<dbReference type="EMBL" id="CP000021">
    <property type="protein sequence ID" value="AAW87722.1"/>
    <property type="molecule type" value="Genomic_DNA"/>
</dbReference>
<organism evidence="1 2">
    <name type="scientific">Aliivibrio fischeri (strain ATCC 700601 / ES114)</name>
    <name type="common">Vibrio fischeri</name>
    <dbReference type="NCBI Taxonomy" id="312309"/>
    <lineage>
        <taxon>Bacteria</taxon>
        <taxon>Pseudomonadati</taxon>
        <taxon>Pseudomonadota</taxon>
        <taxon>Gammaproteobacteria</taxon>
        <taxon>Vibrionales</taxon>
        <taxon>Vibrionaceae</taxon>
        <taxon>Aliivibrio</taxon>
    </lineage>
</organism>
<accession>Q5DZS4</accession>
<dbReference type="Proteomes" id="UP000000537">
    <property type="component" value="Chromosome II"/>
</dbReference>
<dbReference type="GeneID" id="54165973"/>